<accession>A0A3N6P3P5</accession>
<protein>
    <recommendedName>
        <fullName evidence="2">DUF8055 domain-containing protein</fullName>
    </recommendedName>
</protein>
<comment type="caution">
    <text evidence="3">The sequence shown here is derived from an EMBL/GenBank/DDBJ whole genome shotgun (WGS) entry which is preliminary data.</text>
</comment>
<feature type="compositionally biased region" description="Basic and acidic residues" evidence="1">
    <location>
        <begin position="13"/>
        <end position="30"/>
    </location>
</feature>
<feature type="region of interest" description="Disordered" evidence="1">
    <location>
        <begin position="13"/>
        <end position="34"/>
    </location>
</feature>
<organism evidence="3 4">
    <name type="scientific">Natrarchaeobius chitinivorans</name>
    <dbReference type="NCBI Taxonomy" id="1679083"/>
    <lineage>
        <taxon>Archaea</taxon>
        <taxon>Methanobacteriati</taxon>
        <taxon>Methanobacteriota</taxon>
        <taxon>Stenosarchaea group</taxon>
        <taxon>Halobacteria</taxon>
        <taxon>Halobacteriales</taxon>
        <taxon>Natrialbaceae</taxon>
        <taxon>Natrarchaeobius</taxon>
    </lineage>
</organism>
<dbReference type="EMBL" id="REGA01000016">
    <property type="protein sequence ID" value="RQG92389.1"/>
    <property type="molecule type" value="Genomic_DNA"/>
</dbReference>
<dbReference type="Proteomes" id="UP000282323">
    <property type="component" value="Unassembled WGS sequence"/>
</dbReference>
<dbReference type="RefSeq" id="WP_124196701.1">
    <property type="nucleotide sequence ID" value="NZ_REGA01000016.1"/>
</dbReference>
<sequence>MNRYGPRIAALQRRAERDRERIERGDREIGPDDASTYLREGVGPSIWLYVEGRTGGRMVQFSPAELAALERAMNAWLECYTRCYGVELEANFSIREAAELLLETRNVDDVGQLLTGVPLR</sequence>
<evidence type="ECO:0000256" key="1">
    <source>
        <dbReference type="SAM" id="MobiDB-lite"/>
    </source>
</evidence>
<dbReference type="OrthoDB" id="339304at2157"/>
<evidence type="ECO:0000313" key="4">
    <source>
        <dbReference type="Proteomes" id="UP000282323"/>
    </source>
</evidence>
<dbReference type="Pfam" id="PF26240">
    <property type="entry name" value="DUF8055"/>
    <property type="match status" value="1"/>
</dbReference>
<gene>
    <name evidence="3" type="ORF">EA473_16540</name>
</gene>
<name>A0A3N6P3P5_NATCH</name>
<dbReference type="InterPro" id="IPR058368">
    <property type="entry name" value="DUF8055"/>
</dbReference>
<feature type="domain" description="DUF8055" evidence="2">
    <location>
        <begin position="3"/>
        <end position="118"/>
    </location>
</feature>
<evidence type="ECO:0000313" key="3">
    <source>
        <dbReference type="EMBL" id="RQG92389.1"/>
    </source>
</evidence>
<keyword evidence="4" id="KW-1185">Reference proteome</keyword>
<reference evidence="3 4" key="1">
    <citation type="submission" date="2018-10" db="EMBL/GenBank/DDBJ databases">
        <title>Natrarchaeobius chitinivorans gen. nov., sp. nov., and Natrarchaeobius haloalkaliphilus sp. nov., alkaliphilic, chitin-utilizing haloarchaea from hypersaline alkaline lakes.</title>
        <authorList>
            <person name="Sorokin D.Y."/>
            <person name="Elcheninov A.G."/>
            <person name="Kostrikina N.A."/>
            <person name="Bale N.J."/>
            <person name="Sinninghe Damste J.S."/>
            <person name="Khijniak T.V."/>
            <person name="Kublanov I.V."/>
            <person name="Toshchakov S.V."/>
        </authorList>
    </citation>
    <scope>NUCLEOTIDE SEQUENCE [LARGE SCALE GENOMIC DNA]</scope>
    <source>
        <strain evidence="3 4">AArcht4T</strain>
    </source>
</reference>
<evidence type="ECO:0000259" key="2">
    <source>
        <dbReference type="Pfam" id="PF26240"/>
    </source>
</evidence>
<dbReference type="AlphaFoldDB" id="A0A3N6P3P5"/>
<proteinExistence type="predicted"/>